<keyword evidence="2" id="KW-0614">Plasmid</keyword>
<dbReference type="EMBL" id="BPQF01000012">
    <property type="protein sequence ID" value="GJD40135.1"/>
    <property type="molecule type" value="Genomic_DNA"/>
</dbReference>
<feature type="region of interest" description="Disordered" evidence="1">
    <location>
        <begin position="1"/>
        <end position="45"/>
    </location>
</feature>
<evidence type="ECO:0000313" key="3">
    <source>
        <dbReference type="EMBL" id="GJD40135.1"/>
    </source>
</evidence>
<reference evidence="3" key="3">
    <citation type="submission" date="2021-08" db="EMBL/GenBank/DDBJ databases">
        <authorList>
            <person name="Tani A."/>
            <person name="Ola A."/>
            <person name="Ogura Y."/>
            <person name="Katsura K."/>
            <person name="Hayashi T."/>
        </authorList>
    </citation>
    <scope>NUCLEOTIDE SEQUENCE</scope>
    <source>
        <strain evidence="3">DSM 21893</strain>
    </source>
</reference>
<dbReference type="AlphaFoldDB" id="A0A679JZU4"/>
<evidence type="ECO:0000313" key="2">
    <source>
        <dbReference type="EMBL" id="CAA2137379.1"/>
    </source>
</evidence>
<reference evidence="2" key="2">
    <citation type="submission" date="2019-12" db="EMBL/GenBank/DDBJ databases">
        <authorList>
            <person name="Cremers G."/>
        </authorList>
    </citation>
    <scope>NUCLEOTIDE SEQUENCE</scope>
    <source>
        <strain evidence="2">Mbul2</strain>
        <plasmid evidence="2">1</plasmid>
    </source>
</reference>
<accession>A0A679JZU4</accession>
<keyword evidence="4" id="KW-1185">Reference proteome</keyword>
<dbReference type="EMBL" id="LR743510">
    <property type="protein sequence ID" value="CAA2137379.1"/>
    <property type="molecule type" value="Genomic_DNA"/>
</dbReference>
<protein>
    <submittedName>
        <fullName evidence="2">Uncharacterized protein</fullName>
    </submittedName>
</protein>
<geneLocation type="plasmid" evidence="2">
    <name>1</name>
</geneLocation>
<name>A0A679JZU4_9HYPH</name>
<dbReference type="Proteomes" id="UP001055307">
    <property type="component" value="Unassembled WGS sequence"/>
</dbReference>
<sequence>MAAPKRSTDRTVALEGEGTHRLRQMGEQRRRTERGHLISGDRRSA</sequence>
<evidence type="ECO:0000313" key="4">
    <source>
        <dbReference type="Proteomes" id="UP001055307"/>
    </source>
</evidence>
<organism evidence="2">
    <name type="scientific">Methylobacterium bullatum</name>
    <dbReference type="NCBI Taxonomy" id="570505"/>
    <lineage>
        <taxon>Bacteria</taxon>
        <taxon>Pseudomonadati</taxon>
        <taxon>Pseudomonadota</taxon>
        <taxon>Alphaproteobacteria</taxon>
        <taxon>Hyphomicrobiales</taxon>
        <taxon>Methylobacteriaceae</taxon>
        <taxon>Methylobacterium</taxon>
    </lineage>
</organism>
<reference evidence="3" key="1">
    <citation type="journal article" date="2016" name="Front. Microbiol.">
        <title>Genome Sequence of the Piezophilic, Mesophilic Sulfate-Reducing Bacterium Desulfovibrio indicus J2T.</title>
        <authorList>
            <person name="Cao J."/>
            <person name="Maignien L."/>
            <person name="Shao Z."/>
            <person name="Alain K."/>
            <person name="Jebbar M."/>
        </authorList>
    </citation>
    <scope>NUCLEOTIDE SEQUENCE</scope>
    <source>
        <strain evidence="3">DSM 21893</strain>
    </source>
</reference>
<evidence type="ECO:0000256" key="1">
    <source>
        <dbReference type="SAM" id="MobiDB-lite"/>
    </source>
</evidence>
<feature type="compositionally biased region" description="Basic and acidic residues" evidence="1">
    <location>
        <begin position="17"/>
        <end position="45"/>
    </location>
</feature>
<gene>
    <name evidence="2" type="ORF">MBLL_00627</name>
    <name evidence="3" type="ORF">OICFNHDK_2601</name>
</gene>
<proteinExistence type="predicted"/>